<organism evidence="6 7">
    <name type="scientific">Salinimicrobium gaetbulicola</name>
    <dbReference type="NCBI Taxonomy" id="999702"/>
    <lineage>
        <taxon>Bacteria</taxon>
        <taxon>Pseudomonadati</taxon>
        <taxon>Bacteroidota</taxon>
        <taxon>Flavobacteriia</taxon>
        <taxon>Flavobacteriales</taxon>
        <taxon>Flavobacteriaceae</taxon>
        <taxon>Salinimicrobium</taxon>
    </lineage>
</organism>
<evidence type="ECO:0000259" key="5">
    <source>
        <dbReference type="Pfam" id="PF12849"/>
    </source>
</evidence>
<sequence length="313" mass="34099">MKKLILITAVTLSLASCGNNKKDKGTSSINIDGSSTVYPVTEAIAEEFRAVDPEVDVTIGVSGTGGGFKKFGRGETDISNASRPIKENEKAIAEQNDIDYLELEVAYDGLAVVVNPENDWVDCITVEQLKKLWEPGAQGNITRWNQINPEWPDEEIHLFGPGVASGTFDYFTEAVVGESGSSRGDYTASEDDNVLVQGVSGDKYGLGFFGLAYFEENSDKLRMVAVDGGEGCVEPSTQTVSDGSYAPLSRPLFVYVNSSSVKNNPKVVDFINFYLDEAPSLLKDVGYVPLTDAEYKEQKENFAAFVEKHQPKK</sequence>
<evidence type="ECO:0000256" key="2">
    <source>
        <dbReference type="ARBA" id="ARBA00022448"/>
    </source>
</evidence>
<proteinExistence type="inferred from homology"/>
<keyword evidence="3" id="KW-0732">Signal</keyword>
<dbReference type="InterPro" id="IPR024370">
    <property type="entry name" value="PBP_domain"/>
</dbReference>
<protein>
    <recommendedName>
        <fullName evidence="4">Phosphate-binding protein</fullName>
    </recommendedName>
</protein>
<dbReference type="NCBIfam" id="TIGR02136">
    <property type="entry name" value="ptsS_2"/>
    <property type="match status" value="1"/>
</dbReference>
<name>A0ABW3IDU9_9FLAO</name>
<dbReference type="SUPFAM" id="SSF53850">
    <property type="entry name" value="Periplasmic binding protein-like II"/>
    <property type="match status" value="1"/>
</dbReference>
<keyword evidence="2 4" id="KW-0813">Transport</keyword>
<dbReference type="Pfam" id="PF12849">
    <property type="entry name" value="PBP_like_2"/>
    <property type="match status" value="1"/>
</dbReference>
<accession>A0ABW3IDU9</accession>
<evidence type="ECO:0000313" key="6">
    <source>
        <dbReference type="EMBL" id="MFD0976178.1"/>
    </source>
</evidence>
<dbReference type="RefSeq" id="WP_380737280.1">
    <property type="nucleotide sequence ID" value="NZ_JBHTJP010000032.1"/>
</dbReference>
<evidence type="ECO:0000313" key="7">
    <source>
        <dbReference type="Proteomes" id="UP001597100"/>
    </source>
</evidence>
<keyword evidence="7" id="KW-1185">Reference proteome</keyword>
<evidence type="ECO:0000256" key="4">
    <source>
        <dbReference type="RuleBase" id="RU367119"/>
    </source>
</evidence>
<comment type="caution">
    <text evidence="6">The sequence shown here is derived from an EMBL/GenBank/DDBJ whole genome shotgun (WGS) entry which is preliminary data.</text>
</comment>
<dbReference type="EMBL" id="JBHTJP010000032">
    <property type="protein sequence ID" value="MFD0976178.1"/>
    <property type="molecule type" value="Genomic_DNA"/>
</dbReference>
<reference evidence="7" key="1">
    <citation type="journal article" date="2019" name="Int. J. Syst. Evol. Microbiol.">
        <title>The Global Catalogue of Microorganisms (GCM) 10K type strain sequencing project: providing services to taxonomists for standard genome sequencing and annotation.</title>
        <authorList>
            <consortium name="The Broad Institute Genomics Platform"/>
            <consortium name="The Broad Institute Genome Sequencing Center for Infectious Disease"/>
            <person name="Wu L."/>
            <person name="Ma J."/>
        </authorList>
    </citation>
    <scope>NUCLEOTIDE SEQUENCE [LARGE SCALE GENOMIC DNA]</scope>
    <source>
        <strain evidence="7">CCUG 60898</strain>
    </source>
</reference>
<evidence type="ECO:0000256" key="3">
    <source>
        <dbReference type="ARBA" id="ARBA00022729"/>
    </source>
</evidence>
<dbReference type="Gene3D" id="3.40.190.10">
    <property type="entry name" value="Periplasmic binding protein-like II"/>
    <property type="match status" value="2"/>
</dbReference>
<dbReference type="CDD" id="cd13654">
    <property type="entry name" value="PBP2_phosphate_like_2"/>
    <property type="match status" value="1"/>
</dbReference>
<dbReference type="PANTHER" id="PTHR30570">
    <property type="entry name" value="PERIPLASMIC PHOSPHATE BINDING COMPONENT OF PHOSPHATE ABC TRANSPORTER"/>
    <property type="match status" value="1"/>
</dbReference>
<gene>
    <name evidence="6" type="ORF">ACFQ1G_05170</name>
</gene>
<feature type="domain" description="PBP" evidence="5">
    <location>
        <begin position="25"/>
        <end position="276"/>
    </location>
</feature>
<dbReference type="PANTHER" id="PTHR30570:SF1">
    <property type="entry name" value="PHOSPHATE-BINDING PROTEIN PSTS"/>
    <property type="match status" value="1"/>
</dbReference>
<comment type="function">
    <text evidence="4">Involved in the system for phosphate transport across the cytoplasmic membrane.</text>
</comment>
<comment type="similarity">
    <text evidence="1 4">Belongs to the PstS family.</text>
</comment>
<dbReference type="InterPro" id="IPR011862">
    <property type="entry name" value="Phos-bd"/>
</dbReference>
<dbReference type="PROSITE" id="PS51257">
    <property type="entry name" value="PROKAR_LIPOPROTEIN"/>
    <property type="match status" value="1"/>
</dbReference>
<keyword evidence="4" id="KW-0592">Phosphate transport</keyword>
<evidence type="ECO:0000256" key="1">
    <source>
        <dbReference type="ARBA" id="ARBA00008725"/>
    </source>
</evidence>
<dbReference type="InterPro" id="IPR050811">
    <property type="entry name" value="Phosphate_ABC_transporter"/>
</dbReference>
<dbReference type="Proteomes" id="UP001597100">
    <property type="component" value="Unassembled WGS sequence"/>
</dbReference>